<name>A0A6J5NRF0_9CAUD</name>
<sequence length="144" mass="16181">MKTALLLILMTTQSFAVTPALVEAIIEVESSNKPKATGDSGQARGCAQFHFSAWLDVTSWRKANGLSTHPFSKAYDPLIARAYLHSWLTLNAHRFEDATGRKATWADLYAIHNLGFEGFRKRKFDILNCPSITQRKAKLISKKR</sequence>
<organism evidence="1">
    <name type="scientific">uncultured Caudovirales phage</name>
    <dbReference type="NCBI Taxonomy" id="2100421"/>
    <lineage>
        <taxon>Viruses</taxon>
        <taxon>Duplodnaviria</taxon>
        <taxon>Heunggongvirae</taxon>
        <taxon>Uroviricota</taxon>
        <taxon>Caudoviricetes</taxon>
        <taxon>Peduoviridae</taxon>
        <taxon>Maltschvirus</taxon>
        <taxon>Maltschvirus maltsch</taxon>
    </lineage>
</organism>
<gene>
    <name evidence="1" type="ORF">UFOVP779_4</name>
</gene>
<evidence type="ECO:0000313" key="1">
    <source>
        <dbReference type="EMBL" id="CAB4161939.1"/>
    </source>
</evidence>
<protein>
    <recommendedName>
        <fullName evidence="2">Transglycosylase SLT domain-containing protein</fullName>
    </recommendedName>
</protein>
<dbReference type="SUPFAM" id="SSF53955">
    <property type="entry name" value="Lysozyme-like"/>
    <property type="match status" value="1"/>
</dbReference>
<proteinExistence type="predicted"/>
<reference evidence="1" key="1">
    <citation type="submission" date="2020-04" db="EMBL/GenBank/DDBJ databases">
        <authorList>
            <person name="Chiriac C."/>
            <person name="Salcher M."/>
            <person name="Ghai R."/>
            <person name="Kavagutti S V."/>
        </authorList>
    </citation>
    <scope>NUCLEOTIDE SEQUENCE</scope>
</reference>
<evidence type="ECO:0008006" key="2">
    <source>
        <dbReference type="Google" id="ProtNLM"/>
    </source>
</evidence>
<accession>A0A6J5NRF0</accession>
<dbReference type="InterPro" id="IPR023346">
    <property type="entry name" value="Lysozyme-like_dom_sf"/>
</dbReference>
<dbReference type="EMBL" id="LR796720">
    <property type="protein sequence ID" value="CAB4161939.1"/>
    <property type="molecule type" value="Genomic_DNA"/>
</dbReference>
<dbReference type="Gene3D" id="1.10.530.10">
    <property type="match status" value="1"/>
</dbReference>